<evidence type="ECO:0000256" key="1">
    <source>
        <dbReference type="ARBA" id="ARBA00005915"/>
    </source>
</evidence>
<accession>A0A0A7RXB2</accession>
<name>A0A0A7RXB2_FRIPE</name>
<dbReference type="HOGENOM" id="CLU_009736_5_1_6"/>
<keyword evidence="10" id="KW-1185">Reference proteome</keyword>
<evidence type="ECO:0000256" key="5">
    <source>
        <dbReference type="ARBA" id="ARBA00022839"/>
    </source>
</evidence>
<dbReference type="InterPro" id="IPR051673">
    <property type="entry name" value="SSDNA_exonuclease_RecJ"/>
</dbReference>
<dbReference type="Gene3D" id="3.10.310.30">
    <property type="match status" value="1"/>
</dbReference>
<dbReference type="PANTHER" id="PTHR30255">
    <property type="entry name" value="SINGLE-STRANDED-DNA-SPECIFIC EXONUCLEASE RECJ"/>
    <property type="match status" value="1"/>
</dbReference>
<evidence type="ECO:0000259" key="7">
    <source>
        <dbReference type="Pfam" id="PF02272"/>
    </source>
</evidence>
<dbReference type="GO" id="GO:0008409">
    <property type="term" value="F:5'-3' exonuclease activity"/>
    <property type="evidence" value="ECO:0007669"/>
    <property type="project" value="InterPro"/>
</dbReference>
<dbReference type="GO" id="GO:0003676">
    <property type="term" value="F:nucleic acid binding"/>
    <property type="evidence" value="ECO:0007669"/>
    <property type="project" value="InterPro"/>
</dbReference>
<dbReference type="InterPro" id="IPR001667">
    <property type="entry name" value="DDH_dom"/>
</dbReference>
<dbReference type="Proteomes" id="UP000030901">
    <property type="component" value="Chromosome"/>
</dbReference>
<dbReference type="SUPFAM" id="SSF64182">
    <property type="entry name" value="DHH phosphoesterases"/>
    <property type="match status" value="1"/>
</dbReference>
<dbReference type="STRING" id="1267021.FPB0191_00041"/>
<keyword evidence="5 9" id="KW-0269">Exonuclease</keyword>
<gene>
    <name evidence="9" type="ORF">FPB0191_00041</name>
</gene>
<dbReference type="InterPro" id="IPR004610">
    <property type="entry name" value="RecJ"/>
</dbReference>
<protein>
    <recommendedName>
        <fullName evidence="2">Single-stranded-DNA-specific exonuclease RecJ</fullName>
    </recommendedName>
</protein>
<evidence type="ECO:0000313" key="9">
    <source>
        <dbReference type="EMBL" id="AJA43909.1"/>
    </source>
</evidence>
<evidence type="ECO:0000256" key="4">
    <source>
        <dbReference type="ARBA" id="ARBA00022801"/>
    </source>
</evidence>
<dbReference type="NCBIfam" id="TIGR00644">
    <property type="entry name" value="recJ"/>
    <property type="match status" value="1"/>
</dbReference>
<dbReference type="Pfam" id="PF02272">
    <property type="entry name" value="DHHA1"/>
    <property type="match status" value="1"/>
</dbReference>
<evidence type="ECO:0000259" key="8">
    <source>
        <dbReference type="Pfam" id="PF17768"/>
    </source>
</evidence>
<feature type="domain" description="RecJ OB" evidence="8">
    <location>
        <begin position="467"/>
        <end position="572"/>
    </location>
</feature>
<dbReference type="RefSeq" id="WP_052236652.1">
    <property type="nucleotide sequence ID" value="NZ_CP009056.1"/>
</dbReference>
<feature type="domain" description="DHHA1" evidence="7">
    <location>
        <begin position="358"/>
        <end position="453"/>
    </location>
</feature>
<dbReference type="GO" id="GO:0006281">
    <property type="term" value="P:DNA repair"/>
    <property type="evidence" value="ECO:0007669"/>
    <property type="project" value="InterPro"/>
</dbReference>
<proteinExistence type="inferred from homology"/>
<dbReference type="InterPro" id="IPR041122">
    <property type="entry name" value="RecJ_OB"/>
</dbReference>
<evidence type="ECO:0000259" key="6">
    <source>
        <dbReference type="Pfam" id="PF01368"/>
    </source>
</evidence>
<sequence length="577" mass="64692">MPNSVITRREVNKQIKLSETIHPLLRRIYIARGITSDDQLDNSTQALLDYHPLANIKQATELLYQMANAEKKILIVGDFDTDGATSTALIMTALREFGVKNVSYIIPDRFEDGYGLSISVVERAIAQQASLIITVDNGISATEAVDYAKQHDIKVIITDHHLPPEILPDADAIINPNLQDCPFPSKNLAGVGVTFYFMSAFRALLRQYNWFEQHHLPEYKLGALLDLVALGTVADVVTLDQNNRILIQQGLKRIQAGYCCAGIKALITIAGRNIRNLTAQDLSFYLAPRLNAAGRINNMSLSVELLLTKDDKSALKIAEVLESLNSERKMIEQTMQQEALSFIDKLDNKSVKSSNSFVIYHPEFHQGVIGVLSSRIKDKLYRPVISFAKADNGFLKGSGRSINNVHLRNILETIHNRYPKLITCFGGHAMAAGLTIPEENLNKFSHYFEEEVNNILKTVSLKKEIMTDGEIDSHDFNLATAKILREGGPWGANFPEPLFDGEFLIHQQKRVKNNHLSMVLEPLNGGQLLNAIAFNVDLNCWPDQSIKRIKAVYQLEISEFRGNETINLLIRHLWPIS</sequence>
<dbReference type="InterPro" id="IPR003156">
    <property type="entry name" value="DHHA1_dom"/>
</dbReference>
<dbReference type="KEGG" id="fpp:FPB0191_00041"/>
<dbReference type="Pfam" id="PF01368">
    <property type="entry name" value="DHH"/>
    <property type="match status" value="1"/>
</dbReference>
<feature type="domain" description="DDH" evidence="6">
    <location>
        <begin position="72"/>
        <end position="232"/>
    </location>
</feature>
<dbReference type="AlphaFoldDB" id="A0A0A7RXB2"/>
<keyword evidence="3" id="KW-0540">Nuclease</keyword>
<evidence type="ECO:0000256" key="3">
    <source>
        <dbReference type="ARBA" id="ARBA00022722"/>
    </source>
</evidence>
<dbReference type="EMBL" id="CP009056">
    <property type="protein sequence ID" value="AJA43909.1"/>
    <property type="molecule type" value="Genomic_DNA"/>
</dbReference>
<dbReference type="OrthoDB" id="9809852at2"/>
<evidence type="ECO:0000313" key="10">
    <source>
        <dbReference type="Proteomes" id="UP000030901"/>
    </source>
</evidence>
<dbReference type="Gene3D" id="3.90.1640.30">
    <property type="match status" value="1"/>
</dbReference>
<evidence type="ECO:0000256" key="2">
    <source>
        <dbReference type="ARBA" id="ARBA00019841"/>
    </source>
</evidence>
<comment type="similarity">
    <text evidence="1">Belongs to the RecJ family.</text>
</comment>
<organism evidence="9 10">
    <name type="scientific">Frischella perrara</name>
    <dbReference type="NCBI Taxonomy" id="1267021"/>
    <lineage>
        <taxon>Bacteria</taxon>
        <taxon>Pseudomonadati</taxon>
        <taxon>Pseudomonadota</taxon>
        <taxon>Gammaproteobacteria</taxon>
        <taxon>Orbales</taxon>
        <taxon>Orbaceae</taxon>
        <taxon>Frischella</taxon>
    </lineage>
</organism>
<dbReference type="PANTHER" id="PTHR30255:SF2">
    <property type="entry name" value="SINGLE-STRANDED-DNA-SPECIFIC EXONUCLEASE RECJ"/>
    <property type="match status" value="1"/>
</dbReference>
<dbReference type="InterPro" id="IPR038763">
    <property type="entry name" value="DHH_sf"/>
</dbReference>
<reference evidence="9 10" key="1">
    <citation type="journal article" date="2014" name="Appl. Environ. Microbiol.">
        <title>Gut symbionts from distinct hosts exhibit genotoxic activity via divergent colibactin biosynthetic pathways.</title>
        <authorList>
            <person name="Engel P."/>
            <person name="Vizcaino M.I."/>
            <person name="Crawford J.M."/>
        </authorList>
    </citation>
    <scope>NUCLEOTIDE SEQUENCE [LARGE SCALE GENOMIC DNA]</scope>
    <source>
        <strain evidence="9 10">PEB0191</strain>
    </source>
</reference>
<keyword evidence="4 9" id="KW-0378">Hydrolase</keyword>
<dbReference type="FunFam" id="3.90.1640.30:FF:000001">
    <property type="entry name" value="Single-stranded-DNA-specific exonuclease RecJ"/>
    <property type="match status" value="1"/>
</dbReference>
<dbReference type="GO" id="GO:0006310">
    <property type="term" value="P:DNA recombination"/>
    <property type="evidence" value="ECO:0007669"/>
    <property type="project" value="InterPro"/>
</dbReference>
<dbReference type="Pfam" id="PF17768">
    <property type="entry name" value="RecJ_OB"/>
    <property type="match status" value="1"/>
</dbReference>